<dbReference type="Gene3D" id="3.40.640.10">
    <property type="entry name" value="Type I PLP-dependent aspartate aminotransferase-like (Major domain)"/>
    <property type="match status" value="1"/>
</dbReference>
<protein>
    <recommendedName>
        <fullName evidence="4">Aromatic amino acid beta-eliminating lyase/threonine aldolase domain-containing protein</fullName>
    </recommendedName>
</protein>
<reference evidence="5" key="1">
    <citation type="submission" date="2018-05" db="EMBL/GenBank/DDBJ databases">
        <authorList>
            <person name="Lanie J.A."/>
            <person name="Ng W.-L."/>
            <person name="Kazmierczak K.M."/>
            <person name="Andrzejewski T.M."/>
            <person name="Davidsen T.M."/>
            <person name="Wayne K.J."/>
            <person name="Tettelin H."/>
            <person name="Glass J.I."/>
            <person name="Rusch D."/>
            <person name="Podicherti R."/>
            <person name="Tsui H.-C.T."/>
            <person name="Winkler M.E."/>
        </authorList>
    </citation>
    <scope>NUCLEOTIDE SEQUENCE</scope>
</reference>
<dbReference type="SUPFAM" id="SSF53383">
    <property type="entry name" value="PLP-dependent transferases"/>
    <property type="match status" value="1"/>
</dbReference>
<evidence type="ECO:0000256" key="3">
    <source>
        <dbReference type="ARBA" id="ARBA00022898"/>
    </source>
</evidence>
<dbReference type="PANTHER" id="PTHR48097:SF5">
    <property type="entry name" value="LOW SPECIFICITY L-THREONINE ALDOLASE"/>
    <property type="match status" value="1"/>
</dbReference>
<evidence type="ECO:0000256" key="2">
    <source>
        <dbReference type="ARBA" id="ARBA00006966"/>
    </source>
</evidence>
<feature type="domain" description="Aromatic amino acid beta-eliminating lyase/threonine aldolase" evidence="4">
    <location>
        <begin position="7"/>
        <end position="103"/>
    </location>
</feature>
<dbReference type="GO" id="GO:0016829">
    <property type="term" value="F:lyase activity"/>
    <property type="evidence" value="ECO:0007669"/>
    <property type="project" value="InterPro"/>
</dbReference>
<dbReference type="PANTHER" id="PTHR48097">
    <property type="entry name" value="L-THREONINE ALDOLASE-RELATED"/>
    <property type="match status" value="1"/>
</dbReference>
<name>A0A383CMV2_9ZZZZ</name>
<feature type="non-terminal residue" evidence="5">
    <location>
        <position position="1"/>
    </location>
</feature>
<comment type="cofactor">
    <cofactor evidence="1">
        <name>pyridoxal 5'-phosphate</name>
        <dbReference type="ChEBI" id="CHEBI:597326"/>
    </cofactor>
</comment>
<accession>A0A383CMV2</accession>
<sequence length="107" mass="11739">VKRERHFASDNNSGICPEAWIALEEANHGHAVGYGDDSWTKNACRLIRDLFETDCEVFFVFTGSAANALGLASVCRSYHSMICHEASHVENDECGGPEFFSGGAKIR</sequence>
<organism evidence="5">
    <name type="scientific">marine metagenome</name>
    <dbReference type="NCBI Taxonomy" id="408172"/>
    <lineage>
        <taxon>unclassified sequences</taxon>
        <taxon>metagenomes</taxon>
        <taxon>ecological metagenomes</taxon>
    </lineage>
</organism>
<evidence type="ECO:0000256" key="1">
    <source>
        <dbReference type="ARBA" id="ARBA00001933"/>
    </source>
</evidence>
<evidence type="ECO:0000313" key="5">
    <source>
        <dbReference type="EMBL" id="SVE33444.1"/>
    </source>
</evidence>
<dbReference type="InterPro" id="IPR015421">
    <property type="entry name" value="PyrdxlP-dep_Trfase_major"/>
</dbReference>
<dbReference type="EMBL" id="UINC01210122">
    <property type="protein sequence ID" value="SVE33444.1"/>
    <property type="molecule type" value="Genomic_DNA"/>
</dbReference>
<dbReference type="Pfam" id="PF01212">
    <property type="entry name" value="Beta_elim_lyase"/>
    <property type="match status" value="1"/>
</dbReference>
<dbReference type="InterPro" id="IPR001597">
    <property type="entry name" value="ArAA_b-elim_lyase/Thr_aldolase"/>
</dbReference>
<feature type="non-terminal residue" evidence="5">
    <location>
        <position position="107"/>
    </location>
</feature>
<comment type="similarity">
    <text evidence="2">Belongs to the threonine aldolase family.</text>
</comment>
<keyword evidence="3" id="KW-0663">Pyridoxal phosphate</keyword>
<gene>
    <name evidence="5" type="ORF">METZ01_LOCUS486298</name>
</gene>
<evidence type="ECO:0000259" key="4">
    <source>
        <dbReference type="Pfam" id="PF01212"/>
    </source>
</evidence>
<dbReference type="InterPro" id="IPR015424">
    <property type="entry name" value="PyrdxlP-dep_Trfase"/>
</dbReference>
<dbReference type="GO" id="GO:0006520">
    <property type="term" value="P:amino acid metabolic process"/>
    <property type="evidence" value="ECO:0007669"/>
    <property type="project" value="InterPro"/>
</dbReference>
<proteinExistence type="inferred from homology"/>
<dbReference type="AlphaFoldDB" id="A0A383CMV2"/>